<feature type="signal peptide" evidence="1">
    <location>
        <begin position="1"/>
        <end position="21"/>
    </location>
</feature>
<organism evidence="2 3">
    <name type="scientific">Nocardia terpenica</name>
    <dbReference type="NCBI Taxonomy" id="455432"/>
    <lineage>
        <taxon>Bacteria</taxon>
        <taxon>Bacillati</taxon>
        <taxon>Actinomycetota</taxon>
        <taxon>Actinomycetes</taxon>
        <taxon>Mycobacteriales</taxon>
        <taxon>Nocardiaceae</taxon>
        <taxon>Nocardia</taxon>
    </lineage>
</organism>
<feature type="chain" id="PRO_5039347958" description="DUF11 domain-containing protein" evidence="1">
    <location>
        <begin position="22"/>
        <end position="146"/>
    </location>
</feature>
<evidence type="ECO:0000313" key="3">
    <source>
        <dbReference type="Proteomes" id="UP000500953"/>
    </source>
</evidence>
<dbReference type="InterPro" id="IPR013783">
    <property type="entry name" value="Ig-like_fold"/>
</dbReference>
<accession>A0A6G9YXV8</accession>
<protein>
    <recommendedName>
        <fullName evidence="4">DUF11 domain-containing protein</fullName>
    </recommendedName>
</protein>
<dbReference type="RefSeq" id="WP_167485367.1">
    <property type="nucleotide sequence ID" value="NZ_CP046173.1"/>
</dbReference>
<dbReference type="Proteomes" id="UP000500953">
    <property type="component" value="Chromosome"/>
</dbReference>
<evidence type="ECO:0000256" key="1">
    <source>
        <dbReference type="SAM" id="SignalP"/>
    </source>
</evidence>
<dbReference type="AlphaFoldDB" id="A0A6G9YXV8"/>
<keyword evidence="1" id="KW-0732">Signal</keyword>
<reference evidence="2 3" key="1">
    <citation type="journal article" date="2019" name="ACS Chem. Biol.">
        <title>Identification and Mobilization of a Cryptic Antibiotic Biosynthesis Gene Locus from a Human-Pathogenic Nocardia Isolate.</title>
        <authorList>
            <person name="Herisse M."/>
            <person name="Ishida K."/>
            <person name="Porter J.L."/>
            <person name="Howden B."/>
            <person name="Hertweck C."/>
            <person name="Stinear T.P."/>
            <person name="Pidot S.J."/>
        </authorList>
    </citation>
    <scope>NUCLEOTIDE SEQUENCE [LARGE SCALE GENOMIC DNA]</scope>
    <source>
        <strain evidence="2 3">AUSMDU00012715</strain>
    </source>
</reference>
<evidence type="ECO:0000313" key="2">
    <source>
        <dbReference type="EMBL" id="QIS18032.1"/>
    </source>
</evidence>
<name>A0A6G9YXV8_9NOCA</name>
<sequence>MGLRRQTAVTLYIGAALAAWAAPVAAADTGPVSVGLTVTPDTAAVGDQVTVVATVANNTPVSVSAALGIENPQYPAQKITAVGGKGCTPRNLQKLIYCGNPALGPGATASITVTLTPTATGTDDFTAYGRITGTDDVYAHATLTVS</sequence>
<proteinExistence type="predicted"/>
<dbReference type="EMBL" id="CP046173">
    <property type="protein sequence ID" value="QIS18032.1"/>
    <property type="molecule type" value="Genomic_DNA"/>
</dbReference>
<dbReference type="Gene3D" id="2.60.40.10">
    <property type="entry name" value="Immunoglobulins"/>
    <property type="match status" value="1"/>
</dbReference>
<evidence type="ECO:0008006" key="4">
    <source>
        <dbReference type="Google" id="ProtNLM"/>
    </source>
</evidence>
<dbReference type="GO" id="GO:0005975">
    <property type="term" value="P:carbohydrate metabolic process"/>
    <property type="evidence" value="ECO:0007669"/>
    <property type="project" value="UniProtKB-ARBA"/>
</dbReference>
<gene>
    <name evidence="2" type="ORF">F6W96_06690</name>
</gene>